<protein>
    <submittedName>
        <fullName evidence="2">HDC18883</fullName>
    </submittedName>
</protein>
<accession>Q6IIC8</accession>
<dbReference type="EMBL" id="BK003138">
    <property type="protein sequence ID" value="DAA03338.1"/>
    <property type="molecule type" value="Genomic_DNA"/>
</dbReference>
<evidence type="ECO:0000313" key="2">
    <source>
        <dbReference type="EMBL" id="DAA03338.1"/>
    </source>
</evidence>
<feature type="region of interest" description="Disordered" evidence="1">
    <location>
        <begin position="84"/>
        <end position="112"/>
    </location>
</feature>
<proteinExistence type="predicted"/>
<sequence length="112" mass="12343">MAGVIYSQNQNNSLSLGRIAPVLWQTTANVFVRDCGQGHAPVRNAPRSSIRPNLQPLSTSAPHRLCFMQPYTCSSFRPFLCSYSDSDSGSDSDSDSDSDSYSYSYSYSHFSP</sequence>
<feature type="compositionally biased region" description="Acidic residues" evidence="1">
    <location>
        <begin position="88"/>
        <end position="98"/>
    </location>
</feature>
<gene>
    <name evidence="2" type="ORF">HDC18883</name>
</gene>
<organism evidence="2">
    <name type="scientific">Drosophila melanogaster</name>
    <name type="common">Fruit fly</name>
    <dbReference type="NCBI Taxonomy" id="7227"/>
    <lineage>
        <taxon>Eukaryota</taxon>
        <taxon>Metazoa</taxon>
        <taxon>Ecdysozoa</taxon>
        <taxon>Arthropoda</taxon>
        <taxon>Hexapoda</taxon>
        <taxon>Insecta</taxon>
        <taxon>Pterygota</taxon>
        <taxon>Neoptera</taxon>
        <taxon>Endopterygota</taxon>
        <taxon>Diptera</taxon>
        <taxon>Brachycera</taxon>
        <taxon>Muscomorpha</taxon>
        <taxon>Ephydroidea</taxon>
        <taxon>Drosophilidae</taxon>
        <taxon>Drosophila</taxon>
        <taxon>Sophophora</taxon>
    </lineage>
</organism>
<dbReference type="AlphaFoldDB" id="Q6IIC8"/>
<name>Q6IIC8_DROME</name>
<feature type="compositionally biased region" description="Low complexity" evidence="1">
    <location>
        <begin position="99"/>
        <end position="112"/>
    </location>
</feature>
<reference evidence="2" key="1">
    <citation type="journal article" date="2003" name="Genome Biol.">
        <title>An integrated gene annotation and transcriptional profiling approach towards the full gene content of the Drosophila genome.</title>
        <authorList>
            <person name="Hild M."/>
            <person name="Beckmann B."/>
            <person name="Haas S.A."/>
            <person name="Koch B."/>
            <person name="Solovyev V."/>
            <person name="Busold C."/>
            <person name="Fellenberg K."/>
            <person name="Boutros M."/>
            <person name="Vingron M."/>
            <person name="Sauer F."/>
            <person name="Hoheisel J.D."/>
            <person name="Paro R."/>
        </authorList>
    </citation>
    <scope>NUCLEOTIDE SEQUENCE</scope>
</reference>
<evidence type="ECO:0000256" key="1">
    <source>
        <dbReference type="SAM" id="MobiDB-lite"/>
    </source>
</evidence>